<gene>
    <name evidence="2" type="ORF">SAMN05444401_3701</name>
</gene>
<dbReference type="NCBIfam" id="NF038403">
    <property type="entry name" value="perm_prefix_1"/>
    <property type="match status" value="1"/>
</dbReference>
<dbReference type="AlphaFoldDB" id="A0A1M6LM43"/>
<feature type="transmembrane region" description="Helical" evidence="1">
    <location>
        <begin position="87"/>
        <end position="108"/>
    </location>
</feature>
<protein>
    <submittedName>
        <fullName evidence="2">Uncharacterized protein</fullName>
    </submittedName>
</protein>
<keyword evidence="1" id="KW-1133">Transmembrane helix</keyword>
<dbReference type="STRING" id="1121298.SAMN05444401_3701"/>
<feature type="transmembrane region" description="Helical" evidence="1">
    <location>
        <begin position="114"/>
        <end position="134"/>
    </location>
</feature>
<feature type="transmembrane region" description="Helical" evidence="1">
    <location>
        <begin position="196"/>
        <end position="215"/>
    </location>
</feature>
<feature type="transmembrane region" description="Helical" evidence="1">
    <location>
        <begin position="170"/>
        <end position="190"/>
    </location>
</feature>
<dbReference type="OrthoDB" id="362167at2"/>
<keyword evidence="1" id="KW-0472">Membrane</keyword>
<name>A0A1M6LM43_9CLOT</name>
<evidence type="ECO:0000313" key="3">
    <source>
        <dbReference type="Proteomes" id="UP000184080"/>
    </source>
</evidence>
<dbReference type="EMBL" id="FQZO01000007">
    <property type="protein sequence ID" value="SHJ72248.1"/>
    <property type="molecule type" value="Genomic_DNA"/>
</dbReference>
<sequence>MIDKLRLYVEKLFEGAPKTRKAYELKEELLANLIDKYNDLIASGQNESEAYTVAIASIGDVDELIAGLKESNVFDANYMQKERKKSALLVSVAVMMYILSPIALIVSEESGEESVLSLLVMFVMVAIATGLLIYNGMTRPRYNKQDDTIVEEFKEWKSENTRQNQMKKSVISAFWSIVVAIYFIVSFGFGIWAYSWIIFIIGAAIKQVIVAYFDIKGSDK</sequence>
<proteinExistence type="predicted"/>
<keyword evidence="3" id="KW-1185">Reference proteome</keyword>
<dbReference type="RefSeq" id="WP_073010219.1">
    <property type="nucleotide sequence ID" value="NZ_FQZO01000007.1"/>
</dbReference>
<organism evidence="2 3">
    <name type="scientific">Clostridium amylolyticum</name>
    <dbReference type="NCBI Taxonomy" id="1121298"/>
    <lineage>
        <taxon>Bacteria</taxon>
        <taxon>Bacillati</taxon>
        <taxon>Bacillota</taxon>
        <taxon>Clostridia</taxon>
        <taxon>Eubacteriales</taxon>
        <taxon>Clostridiaceae</taxon>
        <taxon>Clostridium</taxon>
    </lineage>
</organism>
<dbReference type="InterPro" id="IPR047928">
    <property type="entry name" value="Perm_prefix_1"/>
</dbReference>
<accession>A0A1M6LM43</accession>
<dbReference type="Proteomes" id="UP000184080">
    <property type="component" value="Unassembled WGS sequence"/>
</dbReference>
<evidence type="ECO:0000256" key="1">
    <source>
        <dbReference type="SAM" id="Phobius"/>
    </source>
</evidence>
<keyword evidence="1" id="KW-0812">Transmembrane</keyword>
<reference evidence="2 3" key="1">
    <citation type="submission" date="2016-11" db="EMBL/GenBank/DDBJ databases">
        <authorList>
            <person name="Jaros S."/>
            <person name="Januszkiewicz K."/>
            <person name="Wedrychowicz H."/>
        </authorList>
    </citation>
    <scope>NUCLEOTIDE SEQUENCE [LARGE SCALE GENOMIC DNA]</scope>
    <source>
        <strain evidence="2 3">DSM 21864</strain>
    </source>
</reference>
<evidence type="ECO:0000313" key="2">
    <source>
        <dbReference type="EMBL" id="SHJ72248.1"/>
    </source>
</evidence>